<dbReference type="PROSITE" id="PS51375">
    <property type="entry name" value="PPR"/>
    <property type="match status" value="1"/>
</dbReference>
<evidence type="ECO:0000256" key="3">
    <source>
        <dbReference type="PROSITE-ProRule" id="PRU00708"/>
    </source>
</evidence>
<reference evidence="4" key="2">
    <citation type="journal article" date="2024" name="Plant">
        <title>Genomic evolution and insights into agronomic trait innovations of Sesamum species.</title>
        <authorList>
            <person name="Miao H."/>
            <person name="Wang L."/>
            <person name="Qu L."/>
            <person name="Liu H."/>
            <person name="Sun Y."/>
            <person name="Le M."/>
            <person name="Wang Q."/>
            <person name="Wei S."/>
            <person name="Zheng Y."/>
            <person name="Lin W."/>
            <person name="Duan Y."/>
            <person name="Cao H."/>
            <person name="Xiong S."/>
            <person name="Wang X."/>
            <person name="Wei L."/>
            <person name="Li C."/>
            <person name="Ma Q."/>
            <person name="Ju M."/>
            <person name="Zhao R."/>
            <person name="Li G."/>
            <person name="Mu C."/>
            <person name="Tian Q."/>
            <person name="Mei H."/>
            <person name="Zhang T."/>
            <person name="Gao T."/>
            <person name="Zhang H."/>
        </authorList>
    </citation>
    <scope>NUCLEOTIDE SEQUENCE</scope>
    <source>
        <strain evidence="4">G01</strain>
    </source>
</reference>
<dbReference type="AlphaFoldDB" id="A0AAW2IW04"/>
<gene>
    <name evidence="4" type="ORF">Sangu_2740500</name>
</gene>
<dbReference type="Pfam" id="PF13041">
    <property type="entry name" value="PPR_2"/>
    <property type="match status" value="1"/>
</dbReference>
<organism evidence="4">
    <name type="scientific">Sesamum angustifolium</name>
    <dbReference type="NCBI Taxonomy" id="2727405"/>
    <lineage>
        <taxon>Eukaryota</taxon>
        <taxon>Viridiplantae</taxon>
        <taxon>Streptophyta</taxon>
        <taxon>Embryophyta</taxon>
        <taxon>Tracheophyta</taxon>
        <taxon>Spermatophyta</taxon>
        <taxon>Magnoliopsida</taxon>
        <taxon>eudicotyledons</taxon>
        <taxon>Gunneridae</taxon>
        <taxon>Pentapetalae</taxon>
        <taxon>asterids</taxon>
        <taxon>lamiids</taxon>
        <taxon>Lamiales</taxon>
        <taxon>Pedaliaceae</taxon>
        <taxon>Sesamum</taxon>
    </lineage>
</organism>
<evidence type="ECO:0000313" key="4">
    <source>
        <dbReference type="EMBL" id="KAL0286279.1"/>
    </source>
</evidence>
<dbReference type="PANTHER" id="PTHR47936:SF1">
    <property type="entry name" value="PENTATRICOPEPTIDE REPEAT-CONTAINING PROTEIN GUN1, CHLOROPLASTIC"/>
    <property type="match status" value="1"/>
</dbReference>
<comment type="caution">
    <text evidence="4">The sequence shown here is derived from an EMBL/GenBank/DDBJ whole genome shotgun (WGS) entry which is preliminary data.</text>
</comment>
<name>A0AAW2IW04_9LAMI</name>
<dbReference type="Gene3D" id="1.25.40.10">
    <property type="entry name" value="Tetratricopeptide repeat domain"/>
    <property type="match status" value="1"/>
</dbReference>
<dbReference type="InterPro" id="IPR002885">
    <property type="entry name" value="PPR_rpt"/>
</dbReference>
<dbReference type="EMBL" id="JACGWK010001544">
    <property type="protein sequence ID" value="KAL0286279.1"/>
    <property type="molecule type" value="Genomic_DNA"/>
</dbReference>
<dbReference type="InterPro" id="IPR011990">
    <property type="entry name" value="TPR-like_helical_dom_sf"/>
</dbReference>
<evidence type="ECO:0000256" key="2">
    <source>
        <dbReference type="ARBA" id="ARBA00022737"/>
    </source>
</evidence>
<reference evidence="4" key="1">
    <citation type="submission" date="2020-06" db="EMBL/GenBank/DDBJ databases">
        <authorList>
            <person name="Li T."/>
            <person name="Hu X."/>
            <person name="Zhang T."/>
            <person name="Song X."/>
            <person name="Zhang H."/>
            <person name="Dai N."/>
            <person name="Sheng W."/>
            <person name="Hou X."/>
            <person name="Wei L."/>
        </authorList>
    </citation>
    <scope>NUCLEOTIDE SEQUENCE</scope>
    <source>
        <strain evidence="4">G01</strain>
        <tissue evidence="4">Leaf</tissue>
    </source>
</reference>
<accession>A0AAW2IW04</accession>
<dbReference type="NCBIfam" id="TIGR00756">
    <property type="entry name" value="PPR"/>
    <property type="match status" value="1"/>
</dbReference>
<evidence type="ECO:0000256" key="1">
    <source>
        <dbReference type="ARBA" id="ARBA00007626"/>
    </source>
</evidence>
<feature type="repeat" description="PPR" evidence="3">
    <location>
        <begin position="242"/>
        <end position="276"/>
    </location>
</feature>
<proteinExistence type="inferred from homology"/>
<dbReference type="PANTHER" id="PTHR47936">
    <property type="entry name" value="PPR_LONG DOMAIN-CONTAINING PROTEIN"/>
    <property type="match status" value="1"/>
</dbReference>
<sequence length="415" mass="47009">MLYRPRNNFASSQSEQPLVYRKVERREEDKREVLHGLHPPGHSAEDWGRAIEECKQNKGLFAHRSNASANVKTITEEDVAEKAKSGIRTIVSLLHSTSSERDERSLEESIQAAVEAKTYQQIPELLNASRDSCQTPNPFSFLSMFSESHRVHVVDEILQSCILIRPRSQLGVTYSCLLTYTLESRNPLPLALAIIQRMLRSGCHPVPQTHLLLSKAWVEGQQRSRSVSSILDEMHSIGYSPDCGTCNYLIISLCKVNKFDEAVKVLREMGGGCCIPDLDSYGTLINEMAELRRTADIVEMVKEMVARHGLNPRKETIVKIVNAMRANRDIWRAIDMIEFLESKKVHIGFEAYELALEGCLEGRQYVLAGKLAIRMTERGFIPYIRVRQRVVEGLASIGESEFSSMVRQRFAELKS</sequence>
<keyword evidence="2" id="KW-0677">Repeat</keyword>
<comment type="similarity">
    <text evidence="1">Belongs to the PPR family. P subfamily.</text>
</comment>
<protein>
    <submittedName>
        <fullName evidence="4">Pentatricopeptide repeat-containing protein</fullName>
    </submittedName>
</protein>